<protein>
    <recommendedName>
        <fullName evidence="3">DUF4105 domain-containing protein</fullName>
    </recommendedName>
</protein>
<comment type="caution">
    <text evidence="1">The sequence shown here is derived from an EMBL/GenBank/DDBJ whole genome shotgun (WGS) entry which is preliminary data.</text>
</comment>
<gene>
    <name evidence="1" type="ORF">DB43_GN00210</name>
</gene>
<sequence>MRAMPRSYLLIFSILVIFTTSCCKPVSEEYGYFYSHLNTFTKPDLFFRESPYFLVILVNARHLDYTDNRSFLRTLAKHPSDGSKNSDVGHAWICLRGIIDGEYVEIEGGHTGETGLTQARYFDGMMDLVEKGSPNPVRYLWEMQHDGFFQNGSGGHQPTFAAKIDLTEEQFHTILTFIETYPYQDYAITKNQCSSFVAQVAALADWEIPCEVTLSIDPHLQIGPDLIPLWTDPRYAYLTISSPDMVEKSLMKAVATKQAQDARKWYLCTHPQSSQAYFSQLIESIQLAPQRVQRLLLFR</sequence>
<dbReference type="PROSITE" id="PS51257">
    <property type="entry name" value="PROKAR_LIPOPROTEIN"/>
    <property type="match status" value="1"/>
</dbReference>
<dbReference type="AlphaFoldDB" id="A0A0C1EB61"/>
<evidence type="ECO:0000313" key="1">
    <source>
        <dbReference type="EMBL" id="KIA77313.1"/>
    </source>
</evidence>
<dbReference type="PATRIC" id="fig|83552.4.peg.1558"/>
<proteinExistence type="predicted"/>
<evidence type="ECO:0000313" key="2">
    <source>
        <dbReference type="Proteomes" id="UP000031307"/>
    </source>
</evidence>
<dbReference type="Proteomes" id="UP000031307">
    <property type="component" value="Unassembled WGS sequence"/>
</dbReference>
<accession>A0A0C1EB61</accession>
<evidence type="ECO:0008006" key="3">
    <source>
        <dbReference type="Google" id="ProtNLM"/>
    </source>
</evidence>
<name>A0A0C1EB61_9BACT</name>
<organism evidence="1 2">
    <name type="scientific">Parachlamydia acanthamoebae</name>
    <dbReference type="NCBI Taxonomy" id="83552"/>
    <lineage>
        <taxon>Bacteria</taxon>
        <taxon>Pseudomonadati</taxon>
        <taxon>Chlamydiota</taxon>
        <taxon>Chlamydiia</taxon>
        <taxon>Parachlamydiales</taxon>
        <taxon>Parachlamydiaceae</taxon>
        <taxon>Parachlamydia</taxon>
    </lineage>
</organism>
<dbReference type="EMBL" id="JSAM01000083">
    <property type="protein sequence ID" value="KIA77313.1"/>
    <property type="molecule type" value="Genomic_DNA"/>
</dbReference>
<reference evidence="1 2" key="1">
    <citation type="journal article" date="2014" name="Mol. Biol. Evol.">
        <title>Massive expansion of Ubiquitination-related gene families within the Chlamydiae.</title>
        <authorList>
            <person name="Domman D."/>
            <person name="Collingro A."/>
            <person name="Lagkouvardos I."/>
            <person name="Gehre L."/>
            <person name="Weinmaier T."/>
            <person name="Rattei T."/>
            <person name="Subtil A."/>
            <person name="Horn M."/>
        </authorList>
    </citation>
    <scope>NUCLEOTIDE SEQUENCE [LARGE SCALE GENOMIC DNA]</scope>
    <source>
        <strain evidence="1 2">OEW1</strain>
    </source>
</reference>